<sequence>MILSTNLFIDNINSIDPSYVYTYLENNGWKEESKLDDIAVILTTNKNNKKYSLLLPLDQEIPDFYSRMYDVLRTLEVVDNKSKEEIIKDFKSPHQVALEQQTEIISLRFQFIYDEYKKQFSAKKMGLVLVSLQNLFDAFGELESGQESESIRGRISPKVLDKTEISVFETFKGSFGVKLAFAKLTQQLDLFEERPLAERVSHNFLELINLSNSSDKENLKQMLLHLKKRIASRYRKFLAELIRDQSNFYIDWGSVNPEAGGHAYLTYENTVNTIDFINKMETENPEEITVRGKLLLASKSKRNYLEILSLEDKQIYTGDILDQVLKNTNIELTIDRLYIVTFEEITLINPATGEEKIERKVINIKYMN</sequence>
<gene>
    <name evidence="1" type="ORF">AsFPU1_1592</name>
</gene>
<reference evidence="2" key="1">
    <citation type="submission" date="2017-05" db="EMBL/GenBank/DDBJ databases">
        <title>Physiological properties and genetic analysis related to exopolysaccharide production of fresh-water unicellular cyanobacterium Aphanothece sacrum, Suizenji Nori, that has been cultured as a food source in Japan.</title>
        <authorList>
            <person name="Kanesaki Y."/>
            <person name="Yoshikawa S."/>
            <person name="Ohki K."/>
        </authorList>
    </citation>
    <scope>NUCLEOTIDE SEQUENCE [LARGE SCALE GENOMIC DNA]</scope>
    <source>
        <strain evidence="2">FPU1</strain>
    </source>
</reference>
<name>A0A401IG51_APHSA</name>
<protein>
    <submittedName>
        <fullName evidence="1">Uncharacterized protein</fullName>
    </submittedName>
</protein>
<proteinExistence type="predicted"/>
<dbReference type="EMBL" id="BDQK01000006">
    <property type="protein sequence ID" value="GBF80191.1"/>
    <property type="molecule type" value="Genomic_DNA"/>
</dbReference>
<evidence type="ECO:0000313" key="2">
    <source>
        <dbReference type="Proteomes" id="UP000287247"/>
    </source>
</evidence>
<keyword evidence="2" id="KW-1185">Reference proteome</keyword>
<dbReference type="RefSeq" id="WP_124975038.1">
    <property type="nucleotide sequence ID" value="NZ_BDQK01000006.1"/>
</dbReference>
<dbReference type="OrthoDB" id="484469at2"/>
<organism evidence="1 2">
    <name type="scientific">Aphanothece sacrum FPU1</name>
    <dbReference type="NCBI Taxonomy" id="1920663"/>
    <lineage>
        <taxon>Bacteria</taxon>
        <taxon>Bacillati</taxon>
        <taxon>Cyanobacteriota</taxon>
        <taxon>Cyanophyceae</taxon>
        <taxon>Oscillatoriophycideae</taxon>
        <taxon>Chroococcales</taxon>
        <taxon>Aphanothecaceae</taxon>
        <taxon>Aphanothece</taxon>
    </lineage>
</organism>
<dbReference type="AlphaFoldDB" id="A0A401IG51"/>
<comment type="caution">
    <text evidence="1">The sequence shown here is derived from an EMBL/GenBank/DDBJ whole genome shotgun (WGS) entry which is preliminary data.</text>
</comment>
<evidence type="ECO:0000313" key="1">
    <source>
        <dbReference type="EMBL" id="GBF80191.1"/>
    </source>
</evidence>
<dbReference type="Proteomes" id="UP000287247">
    <property type="component" value="Unassembled WGS sequence"/>
</dbReference>
<accession>A0A401IG51</accession>